<dbReference type="AlphaFoldDB" id="A0A9N7Y4S8"/>
<dbReference type="Pfam" id="PF14670">
    <property type="entry name" value="FXa_inhibition"/>
    <property type="match status" value="1"/>
</dbReference>
<accession>A0A9N7Y4S8</accession>
<comment type="caution">
    <text evidence="3">The sequence shown here is derived from an EMBL/GenBank/DDBJ whole genome shotgun (WGS) entry which is preliminary data.</text>
</comment>
<feature type="domain" description="EGF-like calcium-binding" evidence="2">
    <location>
        <begin position="7"/>
        <end position="47"/>
    </location>
</feature>
<evidence type="ECO:0000256" key="1">
    <source>
        <dbReference type="ARBA" id="ARBA00023157"/>
    </source>
</evidence>
<sequence>MEKKLDDVNECEETNGGCEALCCNTIGSFYCRCPSGQILSEDSKTCKGCIPKFRGKDTEPKIASDSGADAKPGGGEVLECPAVCLLEEPARDVIQTPGRPRHKSPSISADERHHPFTQTNTTVKVGVMVCQRSPHVVMLRNFFQSQQSFFPPHLAGICVLVILTSAQICILMCGVSGNLSACRVTVRIRISSCRSWLNLPLSQMRSLRAIGVGMREAIVTMNMLHAVEAPQRAAAILLLCLDLCVGSR</sequence>
<organism evidence="3 4">
    <name type="scientific">Pleuronectes platessa</name>
    <name type="common">European plaice</name>
    <dbReference type="NCBI Taxonomy" id="8262"/>
    <lineage>
        <taxon>Eukaryota</taxon>
        <taxon>Metazoa</taxon>
        <taxon>Chordata</taxon>
        <taxon>Craniata</taxon>
        <taxon>Vertebrata</taxon>
        <taxon>Euteleostomi</taxon>
        <taxon>Actinopterygii</taxon>
        <taxon>Neopterygii</taxon>
        <taxon>Teleostei</taxon>
        <taxon>Neoteleostei</taxon>
        <taxon>Acanthomorphata</taxon>
        <taxon>Carangaria</taxon>
        <taxon>Pleuronectiformes</taxon>
        <taxon>Pleuronectoidei</taxon>
        <taxon>Pleuronectidae</taxon>
        <taxon>Pleuronectes</taxon>
    </lineage>
</organism>
<dbReference type="InterPro" id="IPR018097">
    <property type="entry name" value="EGF_Ca-bd_CS"/>
</dbReference>
<dbReference type="GO" id="GO:0032502">
    <property type="term" value="P:developmental process"/>
    <property type="evidence" value="ECO:0007669"/>
    <property type="project" value="UniProtKB-ARBA"/>
</dbReference>
<dbReference type="PROSITE" id="PS01187">
    <property type="entry name" value="EGF_CA"/>
    <property type="match status" value="1"/>
</dbReference>
<dbReference type="InterPro" id="IPR001881">
    <property type="entry name" value="EGF-like_Ca-bd_dom"/>
</dbReference>
<evidence type="ECO:0000313" key="4">
    <source>
        <dbReference type="Proteomes" id="UP001153269"/>
    </source>
</evidence>
<dbReference type="SUPFAM" id="SSF57196">
    <property type="entry name" value="EGF/Laminin"/>
    <property type="match status" value="1"/>
</dbReference>
<dbReference type="Proteomes" id="UP001153269">
    <property type="component" value="Unassembled WGS sequence"/>
</dbReference>
<dbReference type="SMART" id="SM00179">
    <property type="entry name" value="EGF_CA"/>
    <property type="match status" value="1"/>
</dbReference>
<name>A0A9N7Y4S8_PLEPL</name>
<evidence type="ECO:0000259" key="2">
    <source>
        <dbReference type="SMART" id="SM00179"/>
    </source>
</evidence>
<dbReference type="GO" id="GO:0005509">
    <property type="term" value="F:calcium ion binding"/>
    <property type="evidence" value="ECO:0007669"/>
    <property type="project" value="InterPro"/>
</dbReference>
<dbReference type="EMBL" id="CADEAL010000023">
    <property type="protein sequence ID" value="CAB1412846.1"/>
    <property type="molecule type" value="Genomic_DNA"/>
</dbReference>
<protein>
    <recommendedName>
        <fullName evidence="2">EGF-like calcium-binding domain-containing protein</fullName>
    </recommendedName>
</protein>
<proteinExistence type="predicted"/>
<keyword evidence="1" id="KW-1015">Disulfide bond</keyword>
<reference evidence="3" key="1">
    <citation type="submission" date="2020-03" db="EMBL/GenBank/DDBJ databases">
        <authorList>
            <person name="Weist P."/>
        </authorList>
    </citation>
    <scope>NUCLEOTIDE SEQUENCE</scope>
</reference>
<keyword evidence="4" id="KW-1185">Reference proteome</keyword>
<evidence type="ECO:0000313" key="3">
    <source>
        <dbReference type="EMBL" id="CAB1412846.1"/>
    </source>
</evidence>
<dbReference type="Gene3D" id="2.10.25.10">
    <property type="entry name" value="Laminin"/>
    <property type="match status" value="1"/>
</dbReference>
<gene>
    <name evidence="3" type="ORF">PLEPLA_LOCUS540</name>
</gene>